<dbReference type="Pfam" id="PF01022">
    <property type="entry name" value="HTH_5"/>
    <property type="match status" value="1"/>
</dbReference>
<dbReference type="Gene3D" id="1.10.10.10">
    <property type="entry name" value="Winged helix-like DNA-binding domain superfamily/Winged helix DNA-binding domain"/>
    <property type="match status" value="1"/>
</dbReference>
<keyword evidence="6" id="KW-1185">Reference proteome</keyword>
<dbReference type="PROSITE" id="PS50987">
    <property type="entry name" value="HTH_ARSR_2"/>
    <property type="match status" value="1"/>
</dbReference>
<dbReference type="PANTHER" id="PTHR33154">
    <property type="entry name" value="TRANSCRIPTIONAL REGULATOR, ARSR FAMILY"/>
    <property type="match status" value="1"/>
</dbReference>
<evidence type="ECO:0000256" key="2">
    <source>
        <dbReference type="ARBA" id="ARBA00023125"/>
    </source>
</evidence>
<organism evidence="5 6">
    <name type="scientific">Pedobacter miscanthi</name>
    <dbReference type="NCBI Taxonomy" id="2259170"/>
    <lineage>
        <taxon>Bacteria</taxon>
        <taxon>Pseudomonadati</taxon>
        <taxon>Bacteroidota</taxon>
        <taxon>Sphingobacteriia</taxon>
        <taxon>Sphingobacteriales</taxon>
        <taxon>Sphingobacteriaceae</taxon>
        <taxon>Pedobacter</taxon>
    </lineage>
</organism>
<dbReference type="InterPro" id="IPR036390">
    <property type="entry name" value="WH_DNA-bd_sf"/>
</dbReference>
<dbReference type="InterPro" id="IPR036388">
    <property type="entry name" value="WH-like_DNA-bd_sf"/>
</dbReference>
<keyword evidence="1" id="KW-0805">Transcription regulation</keyword>
<gene>
    <name evidence="5" type="ORF">DRW42_11665</name>
</gene>
<dbReference type="OrthoDB" id="9790747at2"/>
<dbReference type="InterPro" id="IPR051081">
    <property type="entry name" value="HTH_MetalResp_TranReg"/>
</dbReference>
<evidence type="ECO:0000256" key="3">
    <source>
        <dbReference type="ARBA" id="ARBA00023163"/>
    </source>
</evidence>
<dbReference type="GO" id="GO:0003677">
    <property type="term" value="F:DNA binding"/>
    <property type="evidence" value="ECO:0007669"/>
    <property type="project" value="UniProtKB-KW"/>
</dbReference>
<dbReference type="SUPFAM" id="SSF46785">
    <property type="entry name" value="Winged helix' DNA-binding domain"/>
    <property type="match status" value="1"/>
</dbReference>
<keyword evidence="3" id="KW-0804">Transcription</keyword>
<feature type="domain" description="HTH arsR-type" evidence="4">
    <location>
        <begin position="1"/>
        <end position="101"/>
    </location>
</feature>
<dbReference type="AlphaFoldDB" id="A0A366KZ14"/>
<reference evidence="5 6" key="1">
    <citation type="submission" date="2018-07" db="EMBL/GenBank/DDBJ databases">
        <title>A draft genome of a endophytic bacteria, a new species of Pedobacter.</title>
        <authorList>
            <person name="Zhang Z.D."/>
            <person name="Chen Z.J."/>
        </authorList>
    </citation>
    <scope>NUCLEOTIDE SEQUENCE [LARGE SCALE GENOMIC DNA]</scope>
    <source>
        <strain evidence="5 6">RS10</strain>
    </source>
</reference>
<accession>A0A366KZ14</accession>
<protein>
    <submittedName>
        <fullName evidence="5">Transcriptional regulator</fullName>
    </submittedName>
</protein>
<dbReference type="InterPro" id="IPR011991">
    <property type="entry name" value="ArsR-like_HTH"/>
</dbReference>
<evidence type="ECO:0000313" key="6">
    <source>
        <dbReference type="Proteomes" id="UP000252081"/>
    </source>
</evidence>
<evidence type="ECO:0000259" key="4">
    <source>
        <dbReference type="PROSITE" id="PS50987"/>
    </source>
</evidence>
<comment type="caution">
    <text evidence="5">The sequence shown here is derived from an EMBL/GenBank/DDBJ whole genome shotgun (WGS) entry which is preliminary data.</text>
</comment>
<evidence type="ECO:0000256" key="1">
    <source>
        <dbReference type="ARBA" id="ARBA00023015"/>
    </source>
</evidence>
<sequence length="101" mass="11345">MDQVEIFKALSNKTRLQILAWLKEPAVNFPEQPAGADFETVGVCVGQIQLKSGLSQSTISEYLSILQRAELISSTRIGQWTYYKRNKEGLEKLSEIINTAL</sequence>
<dbReference type="CDD" id="cd00090">
    <property type="entry name" value="HTH_ARSR"/>
    <property type="match status" value="1"/>
</dbReference>
<dbReference type="PANTHER" id="PTHR33154:SF33">
    <property type="entry name" value="TRANSCRIPTIONAL REPRESSOR SDPR"/>
    <property type="match status" value="1"/>
</dbReference>
<dbReference type="SMART" id="SM00418">
    <property type="entry name" value="HTH_ARSR"/>
    <property type="match status" value="1"/>
</dbReference>
<dbReference type="Proteomes" id="UP000252081">
    <property type="component" value="Unassembled WGS sequence"/>
</dbReference>
<name>A0A366KZ14_9SPHI</name>
<proteinExistence type="predicted"/>
<evidence type="ECO:0000313" key="5">
    <source>
        <dbReference type="EMBL" id="RBQ06881.1"/>
    </source>
</evidence>
<dbReference type="InterPro" id="IPR001845">
    <property type="entry name" value="HTH_ArsR_DNA-bd_dom"/>
</dbReference>
<dbReference type="EMBL" id="QNQU01000009">
    <property type="protein sequence ID" value="RBQ06881.1"/>
    <property type="molecule type" value="Genomic_DNA"/>
</dbReference>
<keyword evidence="2" id="KW-0238">DNA-binding</keyword>
<dbReference type="GO" id="GO:0003700">
    <property type="term" value="F:DNA-binding transcription factor activity"/>
    <property type="evidence" value="ECO:0007669"/>
    <property type="project" value="InterPro"/>
</dbReference>
<dbReference type="RefSeq" id="WP_113949004.1">
    <property type="nucleotide sequence ID" value="NZ_QNQU01000009.1"/>
</dbReference>